<dbReference type="Gene3D" id="3.30.70.1660">
    <property type="match status" value="1"/>
</dbReference>
<proteinExistence type="inferred from homology"/>
<dbReference type="OrthoDB" id="2019491at2759"/>
<evidence type="ECO:0000313" key="6">
    <source>
        <dbReference type="Proteomes" id="UP000314294"/>
    </source>
</evidence>
<protein>
    <submittedName>
        <fullName evidence="5">Peptide chain release factor 1-like, mitochondrial</fullName>
    </submittedName>
</protein>
<evidence type="ECO:0000256" key="3">
    <source>
        <dbReference type="SAM" id="Coils"/>
    </source>
</evidence>
<dbReference type="FunFam" id="3.30.160.20:FF:000004">
    <property type="entry name" value="Peptide chain release factor 1"/>
    <property type="match status" value="1"/>
</dbReference>
<dbReference type="EMBL" id="SRLO01002018">
    <property type="protein sequence ID" value="TNN34210.1"/>
    <property type="molecule type" value="Genomic_DNA"/>
</dbReference>
<dbReference type="Proteomes" id="UP000314294">
    <property type="component" value="Unassembled WGS sequence"/>
</dbReference>
<evidence type="ECO:0000256" key="2">
    <source>
        <dbReference type="ARBA" id="ARBA00022917"/>
    </source>
</evidence>
<accession>A0A4Z2F006</accession>
<dbReference type="GO" id="GO:0005739">
    <property type="term" value="C:mitochondrion"/>
    <property type="evidence" value="ECO:0007669"/>
    <property type="project" value="TreeGrafter"/>
</dbReference>
<dbReference type="InterPro" id="IPR000352">
    <property type="entry name" value="Pep_chain_release_fac_I"/>
</dbReference>
<feature type="domain" description="Prokaryotic-type class I peptide chain release factors" evidence="4">
    <location>
        <begin position="32"/>
        <end position="48"/>
    </location>
</feature>
<reference evidence="5 6" key="1">
    <citation type="submission" date="2019-03" db="EMBL/GenBank/DDBJ databases">
        <title>First draft genome of Liparis tanakae, snailfish: a comprehensive survey of snailfish specific genes.</title>
        <authorList>
            <person name="Kim W."/>
            <person name="Song I."/>
            <person name="Jeong J.-H."/>
            <person name="Kim D."/>
            <person name="Kim S."/>
            <person name="Ryu S."/>
            <person name="Song J.Y."/>
            <person name="Lee S.K."/>
        </authorList>
    </citation>
    <scope>NUCLEOTIDE SEQUENCE [LARGE SCALE GENOMIC DNA]</scope>
    <source>
        <tissue evidence="5">Muscle</tissue>
    </source>
</reference>
<evidence type="ECO:0000256" key="1">
    <source>
        <dbReference type="ARBA" id="ARBA00010835"/>
    </source>
</evidence>
<dbReference type="GO" id="GO:0070126">
    <property type="term" value="P:mitochondrial translational termination"/>
    <property type="evidence" value="ECO:0007669"/>
    <property type="project" value="TreeGrafter"/>
</dbReference>
<evidence type="ECO:0000313" key="5">
    <source>
        <dbReference type="EMBL" id="TNN34210.1"/>
    </source>
</evidence>
<dbReference type="SUPFAM" id="SSF75620">
    <property type="entry name" value="Release factor"/>
    <property type="match status" value="1"/>
</dbReference>
<comment type="similarity">
    <text evidence="1">Belongs to the prokaryotic/mitochondrial release factor family.</text>
</comment>
<dbReference type="PROSITE" id="PS00745">
    <property type="entry name" value="RF_PROK_I"/>
    <property type="match status" value="1"/>
</dbReference>
<organism evidence="5 6">
    <name type="scientific">Liparis tanakae</name>
    <name type="common">Tanaka's snailfish</name>
    <dbReference type="NCBI Taxonomy" id="230148"/>
    <lineage>
        <taxon>Eukaryota</taxon>
        <taxon>Metazoa</taxon>
        <taxon>Chordata</taxon>
        <taxon>Craniata</taxon>
        <taxon>Vertebrata</taxon>
        <taxon>Euteleostomi</taxon>
        <taxon>Actinopterygii</taxon>
        <taxon>Neopterygii</taxon>
        <taxon>Teleostei</taxon>
        <taxon>Neoteleostei</taxon>
        <taxon>Acanthomorphata</taxon>
        <taxon>Eupercaria</taxon>
        <taxon>Perciformes</taxon>
        <taxon>Cottioidei</taxon>
        <taxon>Cottales</taxon>
        <taxon>Liparidae</taxon>
        <taxon>Liparis</taxon>
    </lineage>
</organism>
<gene>
    <name evidence="5" type="primary">MTRF1L</name>
    <name evidence="5" type="ORF">EYF80_055628</name>
</gene>
<dbReference type="Gene3D" id="3.30.160.20">
    <property type="match status" value="1"/>
</dbReference>
<keyword evidence="6" id="KW-1185">Reference proteome</keyword>
<evidence type="ECO:0000259" key="4">
    <source>
        <dbReference type="PROSITE" id="PS00745"/>
    </source>
</evidence>
<dbReference type="PANTHER" id="PTHR43804:SF3">
    <property type="entry name" value="PEPTIDE CHAIN RELEASE FACTOR 1-LIKE, MITOCHONDRIAL"/>
    <property type="match status" value="1"/>
</dbReference>
<dbReference type="PANTHER" id="PTHR43804">
    <property type="entry name" value="LD18447P"/>
    <property type="match status" value="1"/>
</dbReference>
<dbReference type="InterPro" id="IPR045853">
    <property type="entry name" value="Pep_chain_release_fac_I_sf"/>
</dbReference>
<comment type="caution">
    <text evidence="5">The sequence shown here is derived from an EMBL/GenBank/DDBJ whole genome shotgun (WGS) entry which is preliminary data.</text>
</comment>
<name>A0A4Z2F006_9TELE</name>
<dbReference type="GO" id="GO:0003747">
    <property type="term" value="F:translation release factor activity"/>
    <property type="evidence" value="ECO:0007669"/>
    <property type="project" value="InterPro"/>
</dbReference>
<sequence>MERSDWSADLGAAQRLICLTINSKDLRIETTRASGAGGQHVNTTDSAVRIVHLPTGPSSSGHGVRRVVAECQQERSQIKNKEKAMKALRAKLYSRKLEEETSRRYNQRKVQIGTRGRSEKIRTYNLSQDRVTDHRLGLTLHDARSFLLGEELLEHMNAALHEFSHQEALEELLERGLPVEL</sequence>
<dbReference type="InterPro" id="IPR050057">
    <property type="entry name" value="Prokaryotic/Mito_RF"/>
</dbReference>
<dbReference type="Pfam" id="PF00472">
    <property type="entry name" value="RF-1"/>
    <property type="match status" value="1"/>
</dbReference>
<dbReference type="AlphaFoldDB" id="A0A4Z2F006"/>
<feature type="coiled-coil region" evidence="3">
    <location>
        <begin position="64"/>
        <end position="91"/>
    </location>
</feature>
<keyword evidence="3" id="KW-0175">Coiled coil</keyword>
<keyword evidence="2" id="KW-0648">Protein biosynthesis</keyword>